<reference evidence="2" key="1">
    <citation type="journal article" date="2019" name="Int. J. Syst. Evol. Microbiol.">
        <title>The Global Catalogue of Microorganisms (GCM) 10K type strain sequencing project: providing services to taxonomists for standard genome sequencing and annotation.</title>
        <authorList>
            <consortium name="The Broad Institute Genomics Platform"/>
            <consortium name="The Broad Institute Genome Sequencing Center for Infectious Disease"/>
            <person name="Wu L."/>
            <person name="Ma J."/>
        </authorList>
    </citation>
    <scope>NUCLEOTIDE SEQUENCE [LARGE SCALE GENOMIC DNA]</scope>
    <source>
        <strain evidence="2">CGMCC 4.7152</strain>
    </source>
</reference>
<evidence type="ECO:0000313" key="2">
    <source>
        <dbReference type="Proteomes" id="UP001595912"/>
    </source>
</evidence>
<keyword evidence="2" id="KW-1185">Reference proteome</keyword>
<gene>
    <name evidence="1" type="ORF">ACFPIJ_28955</name>
</gene>
<protein>
    <recommendedName>
        <fullName evidence="3">Transposase</fullName>
    </recommendedName>
</protein>
<evidence type="ECO:0000313" key="1">
    <source>
        <dbReference type="EMBL" id="MFC5001853.1"/>
    </source>
</evidence>
<dbReference type="Proteomes" id="UP001595912">
    <property type="component" value="Unassembled WGS sequence"/>
</dbReference>
<dbReference type="RefSeq" id="WP_380119387.1">
    <property type="nucleotide sequence ID" value="NZ_JBHSIU010000040.1"/>
</dbReference>
<comment type="caution">
    <text evidence="1">The sequence shown here is derived from an EMBL/GenBank/DDBJ whole genome shotgun (WGS) entry which is preliminary data.</text>
</comment>
<accession>A0ABV9W2H1</accession>
<proteinExistence type="predicted"/>
<name>A0ABV9W2H1_9ACTN</name>
<sequence length="95" mass="10236">MIRRLLQAIDPDLLAAAIETWLGTRIPTPAPGSRRAIAVDGKTLRDSRTRDSTARHVLAAADQHTGIVLASTDVDTPGRLDPRTLVHREQGPLGP</sequence>
<dbReference type="EMBL" id="JBHSIU010000040">
    <property type="protein sequence ID" value="MFC5001853.1"/>
    <property type="molecule type" value="Genomic_DNA"/>
</dbReference>
<organism evidence="1 2">
    <name type="scientific">Dactylosporangium cerinum</name>
    <dbReference type="NCBI Taxonomy" id="1434730"/>
    <lineage>
        <taxon>Bacteria</taxon>
        <taxon>Bacillati</taxon>
        <taxon>Actinomycetota</taxon>
        <taxon>Actinomycetes</taxon>
        <taxon>Micromonosporales</taxon>
        <taxon>Micromonosporaceae</taxon>
        <taxon>Dactylosporangium</taxon>
    </lineage>
</organism>
<evidence type="ECO:0008006" key="3">
    <source>
        <dbReference type="Google" id="ProtNLM"/>
    </source>
</evidence>